<protein>
    <submittedName>
        <fullName evidence="3">Uncharacterized protein</fullName>
    </submittedName>
</protein>
<feature type="domain" description="DUF6801" evidence="2">
    <location>
        <begin position="642"/>
        <end position="748"/>
    </location>
</feature>
<evidence type="ECO:0000313" key="3">
    <source>
        <dbReference type="EMBL" id="TNC23460.1"/>
    </source>
</evidence>
<feature type="domain" description="Bacterial Ig-like" evidence="1">
    <location>
        <begin position="770"/>
        <end position="852"/>
    </location>
</feature>
<dbReference type="Gene3D" id="2.60.40.10">
    <property type="entry name" value="Immunoglobulins"/>
    <property type="match status" value="1"/>
</dbReference>
<feature type="domain" description="DUF6801" evidence="2">
    <location>
        <begin position="53"/>
        <end position="215"/>
    </location>
</feature>
<dbReference type="EMBL" id="VDFR01000268">
    <property type="protein sequence ID" value="TNC23460.1"/>
    <property type="molecule type" value="Genomic_DNA"/>
</dbReference>
<dbReference type="Proteomes" id="UP000306740">
    <property type="component" value="Unassembled WGS sequence"/>
</dbReference>
<accession>A0A5C4M159</accession>
<evidence type="ECO:0000259" key="1">
    <source>
        <dbReference type="Pfam" id="PF16640"/>
    </source>
</evidence>
<dbReference type="GO" id="GO:0005975">
    <property type="term" value="P:carbohydrate metabolic process"/>
    <property type="evidence" value="ECO:0007669"/>
    <property type="project" value="UniProtKB-ARBA"/>
</dbReference>
<dbReference type="OrthoDB" id="9758957at2"/>
<dbReference type="Gene3D" id="2.60.40.3440">
    <property type="match status" value="2"/>
</dbReference>
<organism evidence="3 5">
    <name type="scientific">Mumia zhuanghuii</name>
    <dbReference type="NCBI Taxonomy" id="2585211"/>
    <lineage>
        <taxon>Bacteria</taxon>
        <taxon>Bacillati</taxon>
        <taxon>Actinomycetota</taxon>
        <taxon>Actinomycetes</taxon>
        <taxon>Propionibacteriales</taxon>
        <taxon>Nocardioidaceae</taxon>
        <taxon>Mumia</taxon>
    </lineage>
</organism>
<dbReference type="Pfam" id="PF16640">
    <property type="entry name" value="Big_3_5"/>
    <property type="match status" value="1"/>
</dbReference>
<evidence type="ECO:0000313" key="4">
    <source>
        <dbReference type="EMBL" id="TNC28913.1"/>
    </source>
</evidence>
<dbReference type="EMBL" id="VDFR01000233">
    <property type="protein sequence ID" value="TNC28913.1"/>
    <property type="molecule type" value="Genomic_DNA"/>
</dbReference>
<gene>
    <name evidence="4" type="ORF">FHE65_33710</name>
    <name evidence="3" type="ORF">FHE65_35555</name>
</gene>
<evidence type="ECO:0000313" key="5">
    <source>
        <dbReference type="Proteomes" id="UP000306740"/>
    </source>
</evidence>
<dbReference type="AlphaFoldDB" id="A0A5C4M159"/>
<dbReference type="Pfam" id="PF17963">
    <property type="entry name" value="Big_9"/>
    <property type="match status" value="3"/>
</dbReference>
<proteinExistence type="predicted"/>
<dbReference type="InterPro" id="IPR046542">
    <property type="entry name" value="DUF6801"/>
</dbReference>
<dbReference type="RefSeq" id="WP_139107302.1">
    <property type="nucleotide sequence ID" value="NZ_VDFR01000233.1"/>
</dbReference>
<sequence>MRHSDPPTGPRARGRRVVGSLTAGALVAGTLSAFGLATAGSAAADTDLVKDYNYKCNVAAAGLSLGVMDVGVRAAVEVPDSVVAGETVPPRKIQITLTMPEELRLRTADLLRAKTAGGKSTDASITITAPGVTEPLVVPIGNLVSPQTDIPTSPNVPWIIPTEGDVPAITVPAGASEAATLRMPARFTIAATLMTADGTVIGGEGALKLACDLDAAGPNGDGVLGAIPITVPVNQPPVAEDVSVTTDTDTPVAVTLDATDPEGADLTYTTTAPGHGALSGTAPHLTYTPAAAYVGSDSFTYTVSDGTHEATASVRVEIGAGQSPVTTKDIAVATPVHRGQYVPPTVVTLEGDGGSGALTYTVGTLNGPDGPAYGTLSVADDKVTLVLAEQDKVGDYSFSYTATDTAGQESTSTVTFTVENLLASVRNLRFTTTKDKPFDTWPFARDPESGGPFPWLWDTNRITYGEPEHGTIKDFFVGDDDPNSAASIFARVQHKATYVPDPGFVGTDSFTYTLTDADGGASTGRVTVDVVEPAPAARGVLNDVRYRCAYAVRYNPDTGEIGNDDDPVDPDMSNLVGTVMGGDVTFRVDVRADLPARLAPGQKFSVADTEIDLKMAQPMAELLAGEDIAVTEGPLPAPDDAGFGQTAVGGAAKATAVFSETDTGETYEVPMTGLTSVMIPLTRPVPADGLTIPVTGRLPELTAPLSGELKVSMPENFFINSILEPGVLQGMIKKVGLDCTAMEGESLLIGSAPVVDEPGTPAPVTSSVKASAPSSRYGVSPRVAVSVSPSTAGGHVEVRKGSTLLARTTVTTGRASVVLPRTALKPGTHTLTVRYLGDAKTKPSSTTVRLTIRKAKASVAAKVTTKKVVAGKTRAKVRVTVKATGITPSGRVTVYYRGEKVGTATLRTNDSVVVRLKKLPKAGRATLRVRYLGNATTDVATKTVKVSVKRG</sequence>
<comment type="caution">
    <text evidence="3">The sequence shown here is derived from an EMBL/GenBank/DDBJ whole genome shotgun (WGS) entry which is preliminary data.</text>
</comment>
<dbReference type="Pfam" id="PF20611">
    <property type="entry name" value="DUF6801"/>
    <property type="match status" value="2"/>
</dbReference>
<evidence type="ECO:0000259" key="2">
    <source>
        <dbReference type="Pfam" id="PF20611"/>
    </source>
</evidence>
<dbReference type="InterPro" id="IPR013783">
    <property type="entry name" value="Ig-like_fold"/>
</dbReference>
<reference evidence="3 5" key="1">
    <citation type="submission" date="2019-05" db="EMBL/GenBank/DDBJ databases">
        <title>Mumia sp. nov., isolated from the intestinal contents of plateau pika (Ochotona curzoniae) in the Qinghai-Tibet plateau of China.</title>
        <authorList>
            <person name="Tian Z."/>
        </authorList>
    </citation>
    <scope>NUCLEOTIDE SEQUENCE [LARGE SCALE GENOMIC DNA]</scope>
    <source>
        <strain evidence="5">527</strain>
        <strain evidence="3">Z527</strain>
    </source>
</reference>
<dbReference type="InterPro" id="IPR032109">
    <property type="entry name" value="Big_3_5"/>
</dbReference>
<name>A0A5C4M159_9ACTN</name>